<dbReference type="AlphaFoldDB" id="A0A1Y1SEZ2"/>
<evidence type="ECO:0000256" key="4">
    <source>
        <dbReference type="ARBA" id="ARBA00023014"/>
    </source>
</evidence>
<organism evidence="6 7">
    <name type="scientific">Oceanococcus atlanticus</name>
    <dbReference type="NCBI Taxonomy" id="1317117"/>
    <lineage>
        <taxon>Bacteria</taxon>
        <taxon>Pseudomonadati</taxon>
        <taxon>Pseudomonadota</taxon>
        <taxon>Gammaproteobacteria</taxon>
        <taxon>Chromatiales</taxon>
        <taxon>Oceanococcaceae</taxon>
        <taxon>Oceanococcus</taxon>
    </lineage>
</organism>
<reference evidence="6 7" key="1">
    <citation type="submission" date="2013-04" db="EMBL/GenBank/DDBJ databases">
        <title>Oceanococcus atlanticus 22II-S10r2 Genome Sequencing.</title>
        <authorList>
            <person name="Lai Q."/>
            <person name="Li G."/>
            <person name="Shao Z."/>
        </authorList>
    </citation>
    <scope>NUCLEOTIDE SEQUENCE [LARGE SCALE GENOMIC DNA]</scope>
    <source>
        <strain evidence="6 7">22II-S10r2</strain>
    </source>
</reference>
<gene>
    <name evidence="6" type="ORF">ATO7_00075</name>
</gene>
<dbReference type="EMBL" id="AQQV01000001">
    <property type="protein sequence ID" value="ORE88224.1"/>
    <property type="molecule type" value="Genomic_DNA"/>
</dbReference>
<dbReference type="Gene3D" id="3.10.20.30">
    <property type="match status" value="1"/>
</dbReference>
<keyword evidence="3" id="KW-0408">Iron</keyword>
<dbReference type="InterPro" id="IPR001055">
    <property type="entry name" value="Adrenodoxin-like"/>
</dbReference>
<dbReference type="GO" id="GO:0140647">
    <property type="term" value="P:P450-containing electron transport chain"/>
    <property type="evidence" value="ECO:0007669"/>
    <property type="project" value="InterPro"/>
</dbReference>
<dbReference type="STRING" id="1317117.ATO7_00075"/>
<dbReference type="GO" id="GO:0046872">
    <property type="term" value="F:metal ion binding"/>
    <property type="evidence" value="ECO:0007669"/>
    <property type="project" value="UniProtKB-KW"/>
</dbReference>
<keyword evidence="7" id="KW-1185">Reference proteome</keyword>
<dbReference type="SUPFAM" id="SSF54292">
    <property type="entry name" value="2Fe-2S ferredoxin-like"/>
    <property type="match status" value="1"/>
</dbReference>
<sequence length="102" mass="11334">MKIKVIDRSGTVMDLHYESGDRLMDVLAELDLVEATCGGECSCATCQVYVDADWLNRLPPKDELELELLDELLNTRETSRLACQIHLSDELDGIPITVAPAE</sequence>
<evidence type="ECO:0000259" key="5">
    <source>
        <dbReference type="PROSITE" id="PS51085"/>
    </source>
</evidence>
<keyword evidence="1" id="KW-0001">2Fe-2S</keyword>
<proteinExistence type="predicted"/>
<evidence type="ECO:0000313" key="7">
    <source>
        <dbReference type="Proteomes" id="UP000192342"/>
    </source>
</evidence>
<dbReference type="InterPro" id="IPR036010">
    <property type="entry name" value="2Fe-2S_ferredoxin-like_sf"/>
</dbReference>
<protein>
    <submittedName>
        <fullName evidence="6">Ferredoxin</fullName>
    </submittedName>
</protein>
<dbReference type="PANTHER" id="PTHR23426">
    <property type="entry name" value="FERREDOXIN/ADRENODOXIN"/>
    <property type="match status" value="1"/>
</dbReference>
<dbReference type="PRINTS" id="PR00355">
    <property type="entry name" value="ADRENODOXIN"/>
</dbReference>
<evidence type="ECO:0000313" key="6">
    <source>
        <dbReference type="EMBL" id="ORE88224.1"/>
    </source>
</evidence>
<comment type="caution">
    <text evidence="6">The sequence shown here is derived from an EMBL/GenBank/DDBJ whole genome shotgun (WGS) entry which is preliminary data.</text>
</comment>
<evidence type="ECO:0000256" key="2">
    <source>
        <dbReference type="ARBA" id="ARBA00022723"/>
    </source>
</evidence>
<accession>A0A1Y1SEZ2</accession>
<dbReference type="RefSeq" id="WP_083558888.1">
    <property type="nucleotide sequence ID" value="NZ_AQQV01000001.1"/>
</dbReference>
<evidence type="ECO:0000256" key="3">
    <source>
        <dbReference type="ARBA" id="ARBA00023004"/>
    </source>
</evidence>
<evidence type="ECO:0000256" key="1">
    <source>
        <dbReference type="ARBA" id="ARBA00022714"/>
    </source>
</evidence>
<dbReference type="Proteomes" id="UP000192342">
    <property type="component" value="Unassembled WGS sequence"/>
</dbReference>
<keyword evidence="4" id="KW-0411">Iron-sulfur</keyword>
<dbReference type="PANTHER" id="PTHR23426:SF63">
    <property type="entry name" value="TRANSFER PROTEIN, PUTATIVE-RELATED"/>
    <property type="match status" value="1"/>
</dbReference>
<dbReference type="Pfam" id="PF00111">
    <property type="entry name" value="Fer2"/>
    <property type="match status" value="1"/>
</dbReference>
<dbReference type="InterPro" id="IPR012675">
    <property type="entry name" value="Beta-grasp_dom_sf"/>
</dbReference>
<dbReference type="PROSITE" id="PS51085">
    <property type="entry name" value="2FE2S_FER_2"/>
    <property type="match status" value="1"/>
</dbReference>
<name>A0A1Y1SEZ2_9GAMM</name>
<dbReference type="GO" id="GO:0051537">
    <property type="term" value="F:2 iron, 2 sulfur cluster binding"/>
    <property type="evidence" value="ECO:0007669"/>
    <property type="project" value="UniProtKB-KW"/>
</dbReference>
<dbReference type="OrthoDB" id="9799640at2"/>
<dbReference type="InterPro" id="IPR001041">
    <property type="entry name" value="2Fe-2S_ferredoxin-type"/>
</dbReference>
<feature type="domain" description="2Fe-2S ferredoxin-type" evidence="5">
    <location>
        <begin position="1"/>
        <end position="102"/>
    </location>
</feature>
<dbReference type="GO" id="GO:0009055">
    <property type="term" value="F:electron transfer activity"/>
    <property type="evidence" value="ECO:0007669"/>
    <property type="project" value="TreeGrafter"/>
</dbReference>
<keyword evidence="2" id="KW-0479">Metal-binding</keyword>